<dbReference type="RefSeq" id="WP_221888201.1">
    <property type="nucleotide sequence ID" value="NZ_FXTJ01000005.1"/>
</dbReference>
<dbReference type="Proteomes" id="UP000317484">
    <property type="component" value="Unassembled WGS sequence"/>
</dbReference>
<name>A0A521EJP3_9ACTN</name>
<dbReference type="EMBL" id="FXTJ01000005">
    <property type="protein sequence ID" value="SMO84136.1"/>
    <property type="molecule type" value="Genomic_DNA"/>
</dbReference>
<evidence type="ECO:0000313" key="2">
    <source>
        <dbReference type="Proteomes" id="UP000317484"/>
    </source>
</evidence>
<organism evidence="1 2">
    <name type="scientific">Geodermatophilus aquaeductus</name>
    <dbReference type="NCBI Taxonomy" id="1564161"/>
    <lineage>
        <taxon>Bacteria</taxon>
        <taxon>Bacillati</taxon>
        <taxon>Actinomycetota</taxon>
        <taxon>Actinomycetes</taxon>
        <taxon>Geodermatophilales</taxon>
        <taxon>Geodermatophilaceae</taxon>
        <taxon>Geodermatophilus</taxon>
    </lineage>
</organism>
<protein>
    <submittedName>
        <fullName evidence="1">Uncharacterized protein</fullName>
    </submittedName>
</protein>
<dbReference type="AlphaFoldDB" id="A0A521EJP3"/>
<gene>
    <name evidence="1" type="ORF">SAMN06273567_105185</name>
</gene>
<proteinExistence type="predicted"/>
<evidence type="ECO:0000313" key="1">
    <source>
        <dbReference type="EMBL" id="SMO84136.1"/>
    </source>
</evidence>
<reference evidence="1 2" key="1">
    <citation type="submission" date="2017-05" db="EMBL/GenBank/DDBJ databases">
        <authorList>
            <person name="Varghese N."/>
            <person name="Submissions S."/>
        </authorList>
    </citation>
    <scope>NUCLEOTIDE SEQUENCE [LARGE SCALE GENOMIC DNA]</scope>
    <source>
        <strain evidence="1 2">DSM 46834</strain>
    </source>
</reference>
<accession>A0A521EJP3</accession>
<sequence>MWSATESRHEQLWREDTVVLLERLATRTTNGFGRSGAEREWVLADVAAVEPLLRATADVEIDPRAPVAEVADRLVEIARTAAASGRRSP</sequence>
<keyword evidence="2" id="KW-1185">Reference proteome</keyword>